<dbReference type="PANTHER" id="PTHR43546:SF8">
    <property type="entry name" value="METALLO-BETA-LACTAMASE DOMAIN-CONTAINING PROTEIN"/>
    <property type="match status" value="1"/>
</dbReference>
<dbReference type="STRING" id="454130.A0A0U5GLH6"/>
<name>A0A0U5GLH6_ASPCI</name>
<dbReference type="InterPro" id="IPR050114">
    <property type="entry name" value="UPF0173_UPF0282_UlaG_hydrolase"/>
</dbReference>
<sequence>MEESVLEWFGATTFRLRTKGVTIFLDTWLEKPSVLPSYLSVDEVEEADYIFISHAHFDHLPGADRIAIKTGALVIANNEAIHLLKEAGVPEHQLVAVQGGERIPLFTRETRDKANSDPSLLAPSLPGAPKRPLQPLAALSVDVWPSLHCFMPEDHPEVIDTATVYKGVANPYSCSLDINIGMQYGLLRIGELMPAEKMTPGHRSFVEYVNDRRRNVFSHSDGGQLMFNLIIGDKALLWSAHLGGYEGILRDLVPKPDIAILAIAGRANLNGRPFDGSSADFASMKVEWLGRPLEVIWCLHDEACIPPWRIDTAAATRAVEKNGKTRVLSLRHAEPIVLNI</sequence>
<dbReference type="SUPFAM" id="SSF56281">
    <property type="entry name" value="Metallo-hydrolase/oxidoreductase"/>
    <property type="match status" value="1"/>
</dbReference>
<gene>
    <name evidence="2" type="ORF">ASPCAL02833</name>
</gene>
<dbReference type="OMA" id="VIWALHD"/>
<dbReference type="Pfam" id="PF13483">
    <property type="entry name" value="Lactamase_B_3"/>
    <property type="match status" value="1"/>
</dbReference>
<protein>
    <recommendedName>
        <fullName evidence="4">Metallo-beta-lactamase domain-containing protein</fullName>
    </recommendedName>
</protein>
<dbReference type="Gene3D" id="3.60.15.10">
    <property type="entry name" value="Ribonuclease Z/Hydroxyacylglutathione hydrolase-like"/>
    <property type="match status" value="1"/>
</dbReference>
<dbReference type="AlphaFoldDB" id="A0A0U5GLH6"/>
<evidence type="ECO:0000313" key="3">
    <source>
        <dbReference type="Proteomes" id="UP000054771"/>
    </source>
</evidence>
<evidence type="ECO:0008006" key="4">
    <source>
        <dbReference type="Google" id="ProtNLM"/>
    </source>
</evidence>
<keyword evidence="3" id="KW-1185">Reference proteome</keyword>
<feature type="region of interest" description="Disordered" evidence="1">
    <location>
        <begin position="107"/>
        <end position="128"/>
    </location>
</feature>
<dbReference type="Proteomes" id="UP000054771">
    <property type="component" value="Unassembled WGS sequence"/>
</dbReference>
<reference evidence="3" key="1">
    <citation type="journal article" date="2016" name="Genome Announc.">
        <title>Draft genome sequences of fungus Aspergillus calidoustus.</title>
        <authorList>
            <person name="Horn F."/>
            <person name="Linde J."/>
            <person name="Mattern D.J."/>
            <person name="Walther G."/>
            <person name="Guthke R."/>
            <person name="Scherlach K."/>
            <person name="Martin K."/>
            <person name="Brakhage A.A."/>
            <person name="Petzke L."/>
            <person name="Valiante V."/>
        </authorList>
    </citation>
    <scope>NUCLEOTIDE SEQUENCE [LARGE SCALE GENOMIC DNA]</scope>
    <source>
        <strain evidence="3">SF006504</strain>
    </source>
</reference>
<feature type="compositionally biased region" description="Low complexity" evidence="1">
    <location>
        <begin position="116"/>
        <end position="128"/>
    </location>
</feature>
<dbReference type="OrthoDB" id="4311043at2759"/>
<dbReference type="InterPro" id="IPR036866">
    <property type="entry name" value="RibonucZ/Hydroxyglut_hydro"/>
</dbReference>
<evidence type="ECO:0000313" key="2">
    <source>
        <dbReference type="EMBL" id="CEN60393.1"/>
    </source>
</evidence>
<dbReference type="EMBL" id="CDMC01000002">
    <property type="protein sequence ID" value="CEN60393.1"/>
    <property type="molecule type" value="Genomic_DNA"/>
</dbReference>
<dbReference type="PANTHER" id="PTHR43546">
    <property type="entry name" value="UPF0173 METAL-DEPENDENT HYDROLASE MJ1163-RELATED"/>
    <property type="match status" value="1"/>
</dbReference>
<evidence type="ECO:0000256" key="1">
    <source>
        <dbReference type="SAM" id="MobiDB-lite"/>
    </source>
</evidence>
<proteinExistence type="predicted"/>
<organism evidence="2 3">
    <name type="scientific">Aspergillus calidoustus</name>
    <dbReference type="NCBI Taxonomy" id="454130"/>
    <lineage>
        <taxon>Eukaryota</taxon>
        <taxon>Fungi</taxon>
        <taxon>Dikarya</taxon>
        <taxon>Ascomycota</taxon>
        <taxon>Pezizomycotina</taxon>
        <taxon>Eurotiomycetes</taxon>
        <taxon>Eurotiomycetidae</taxon>
        <taxon>Eurotiales</taxon>
        <taxon>Aspergillaceae</taxon>
        <taxon>Aspergillus</taxon>
        <taxon>Aspergillus subgen. Nidulantes</taxon>
    </lineage>
</organism>
<accession>A0A0U5GLH6</accession>